<keyword evidence="3" id="KW-1185">Reference proteome</keyword>
<feature type="domain" description="HTH iclR-type" evidence="1">
    <location>
        <begin position="40"/>
        <end position="75"/>
    </location>
</feature>
<dbReference type="GO" id="GO:0006355">
    <property type="term" value="P:regulation of DNA-templated transcription"/>
    <property type="evidence" value="ECO:0007669"/>
    <property type="project" value="InterPro"/>
</dbReference>
<dbReference type="EMBL" id="VOHK01000001">
    <property type="protein sequence ID" value="TWT23597.1"/>
    <property type="molecule type" value="Genomic_DNA"/>
</dbReference>
<comment type="caution">
    <text evidence="2">The sequence shown here is derived from an EMBL/GenBank/DDBJ whole genome shotgun (WGS) entry which is preliminary data.</text>
</comment>
<dbReference type="Pfam" id="PF09339">
    <property type="entry name" value="HTH_IclR"/>
    <property type="match status" value="1"/>
</dbReference>
<dbReference type="Gene3D" id="1.10.10.10">
    <property type="entry name" value="Winged helix-like DNA-binding domain superfamily/Winged helix DNA-binding domain"/>
    <property type="match status" value="1"/>
</dbReference>
<evidence type="ECO:0000313" key="2">
    <source>
        <dbReference type="EMBL" id="TWT23597.1"/>
    </source>
</evidence>
<dbReference type="AlphaFoldDB" id="A0A5C5UCN3"/>
<evidence type="ECO:0000259" key="1">
    <source>
        <dbReference type="Pfam" id="PF09339"/>
    </source>
</evidence>
<proteinExistence type="predicted"/>
<dbReference type="OrthoDB" id="4474362at2"/>
<name>A0A5C5UCN3_9GAMM</name>
<dbReference type="Proteomes" id="UP000319980">
    <property type="component" value="Unassembled WGS sequence"/>
</dbReference>
<dbReference type="InterPro" id="IPR005471">
    <property type="entry name" value="Tscrpt_reg_IclR_N"/>
</dbReference>
<evidence type="ECO:0000313" key="3">
    <source>
        <dbReference type="Proteomes" id="UP000319980"/>
    </source>
</evidence>
<dbReference type="RefSeq" id="WP_146384868.1">
    <property type="nucleotide sequence ID" value="NZ_VOHK01000001.1"/>
</dbReference>
<dbReference type="InterPro" id="IPR036388">
    <property type="entry name" value="WH-like_DNA-bd_sf"/>
</dbReference>
<protein>
    <submittedName>
        <fullName evidence="2">Helix-turn-helix domain-containing protein</fullName>
    </submittedName>
</protein>
<reference evidence="2 3" key="1">
    <citation type="journal article" date="2008" name="Int. J. Syst. Evol. Microbiol.">
        <title>Luteimonas marina sp. nov., isolated from seawater.</title>
        <authorList>
            <person name="Baik K.S."/>
            <person name="Park S.C."/>
            <person name="Kim M.S."/>
            <person name="Kim E.M."/>
            <person name="Park C."/>
            <person name="Chun J."/>
            <person name="Seong C.N."/>
        </authorList>
    </citation>
    <scope>NUCLEOTIDE SEQUENCE [LARGE SCALE GENOMIC DNA]</scope>
    <source>
        <strain evidence="2 3">FR1330</strain>
    </source>
</reference>
<gene>
    <name evidence="2" type="ORF">FQY83_02920</name>
</gene>
<sequence>MAPEIVPTPSPIQRDRRGNYRDSLVGLPSVTSGHHVAFVAFSIMAAFPRRTPKWQELADRYGMNRATAYRYLASLKAVRGEL</sequence>
<dbReference type="GO" id="GO:0003677">
    <property type="term" value="F:DNA binding"/>
    <property type="evidence" value="ECO:0007669"/>
    <property type="project" value="InterPro"/>
</dbReference>
<accession>A0A5C5UCN3</accession>
<organism evidence="2 3">
    <name type="scientific">Luteimonas marina</name>
    <dbReference type="NCBI Taxonomy" id="488485"/>
    <lineage>
        <taxon>Bacteria</taxon>
        <taxon>Pseudomonadati</taxon>
        <taxon>Pseudomonadota</taxon>
        <taxon>Gammaproteobacteria</taxon>
        <taxon>Lysobacterales</taxon>
        <taxon>Lysobacteraceae</taxon>
        <taxon>Luteimonas</taxon>
    </lineage>
</organism>